<dbReference type="Pfam" id="PF01554">
    <property type="entry name" value="MatE"/>
    <property type="match status" value="2"/>
</dbReference>
<evidence type="ECO:0000256" key="2">
    <source>
        <dbReference type="ARBA" id="ARBA00004651"/>
    </source>
</evidence>
<feature type="transmembrane region" description="Helical" evidence="13">
    <location>
        <begin position="237"/>
        <end position="258"/>
    </location>
</feature>
<feature type="transmembrane region" description="Helical" evidence="13">
    <location>
        <begin position="316"/>
        <end position="337"/>
    </location>
</feature>
<evidence type="ECO:0000256" key="3">
    <source>
        <dbReference type="ARBA" id="ARBA00010199"/>
    </source>
</evidence>
<keyword evidence="7" id="KW-1003">Cell membrane</keyword>
<keyword evidence="9 13" id="KW-1133">Transmembrane helix</keyword>
<dbReference type="InterPro" id="IPR048279">
    <property type="entry name" value="MdtK-like"/>
</dbReference>
<feature type="transmembrane region" description="Helical" evidence="13">
    <location>
        <begin position="357"/>
        <end position="379"/>
    </location>
</feature>
<feature type="transmembrane region" description="Helical" evidence="13">
    <location>
        <begin position="15"/>
        <end position="35"/>
    </location>
</feature>
<feature type="transmembrane region" description="Helical" evidence="13">
    <location>
        <begin position="135"/>
        <end position="154"/>
    </location>
</feature>
<gene>
    <name evidence="14" type="ORF">Lac1_22570</name>
</gene>
<dbReference type="RefSeq" id="WP_256195446.1">
    <property type="nucleotide sequence ID" value="NZ_AP027742.1"/>
</dbReference>
<evidence type="ECO:0000256" key="13">
    <source>
        <dbReference type="SAM" id="Phobius"/>
    </source>
</evidence>
<dbReference type="Proteomes" id="UP001305815">
    <property type="component" value="Chromosome"/>
</dbReference>
<evidence type="ECO:0000256" key="11">
    <source>
        <dbReference type="ARBA" id="ARBA00023136"/>
    </source>
</evidence>
<feature type="transmembrane region" description="Helical" evidence="13">
    <location>
        <begin position="411"/>
        <end position="436"/>
    </location>
</feature>
<comment type="function">
    <text evidence="1">Multidrug efflux pump.</text>
</comment>
<reference evidence="15" key="1">
    <citation type="journal article" date="2023" name="Int. J. Syst. Evol. Microbiol.">
        <title>Claveliimonas bilis gen. nov., sp. nov., deoxycholic acid-producing bacteria isolated from human faeces, and reclassification of Sellimonas monacensis Zenner et al. 2021 as Claveliimonas monacensis comb. nov.</title>
        <authorList>
            <person name="Hisatomi A."/>
            <person name="Kastawa N.W.E.P.G."/>
            <person name="Song I."/>
            <person name="Ohkuma M."/>
            <person name="Fukiya S."/>
            <person name="Sakamoto M."/>
        </authorList>
    </citation>
    <scope>NUCLEOTIDE SEQUENCE [LARGE SCALE GENOMIC DNA]</scope>
    <source>
        <strain evidence="15">12BBH14</strain>
    </source>
</reference>
<evidence type="ECO:0000256" key="4">
    <source>
        <dbReference type="ARBA" id="ARBA00020268"/>
    </source>
</evidence>
<protein>
    <recommendedName>
        <fullName evidence="4">Probable multidrug resistance protein NorM</fullName>
    </recommendedName>
    <alternativeName>
        <fullName evidence="12">Multidrug-efflux transporter</fullName>
    </alternativeName>
</protein>
<keyword evidence="10" id="KW-0406">Ion transport</keyword>
<evidence type="ECO:0000256" key="8">
    <source>
        <dbReference type="ARBA" id="ARBA00022692"/>
    </source>
</evidence>
<sequence>MNESKLLTGNITKSLLVFALPMIAGNLLQQFYNIADTIIVGRFLGADALAAVGSSYTLMTFLTSIILGLCMGSGASFSISYGKQDEVRMKGAIFQSFLFIGAVTVVLNLAVFLGINSIIWFLRVPASVTDLMRDYLLVIFAGIPATFFYNYFACLLRSVGNSRIPLIFLAVSAVMNIVLDLLFVLSFHWGVSGAAFATILSQYVSGMGLALYTLLHFPSLRPRKENLRWDRDIFREITGFSFLTCIQQSVMNFGILMVQGLVNSFGPVIMAAFAAAVKIDSFAYMPVQDFGNAFSTFIAQNFGAKKEDRIRQGIKSAFLTSFFFCLAVSLLVCIFARPLMKIFVSANETQIIEAGVHYLRIEGSCYFGIGILFLLYGLYRAIARPGISVVLTVISLGTRVFLAYTLSMVPWIGVTGIWVSVPIGWILADLTGIFVYRRLNRRRSNDKTAS</sequence>
<feature type="transmembrane region" description="Helical" evidence="13">
    <location>
        <begin position="55"/>
        <end position="77"/>
    </location>
</feature>
<evidence type="ECO:0000256" key="10">
    <source>
        <dbReference type="ARBA" id="ARBA00023065"/>
    </source>
</evidence>
<dbReference type="InterPro" id="IPR050222">
    <property type="entry name" value="MATE_MdtK"/>
</dbReference>
<keyword evidence="11 13" id="KW-0472">Membrane</keyword>
<name>A0ABM8I7N5_9FIRM</name>
<keyword evidence="5" id="KW-0813">Transport</keyword>
<keyword evidence="15" id="KW-1185">Reference proteome</keyword>
<comment type="similarity">
    <text evidence="3">Belongs to the multi antimicrobial extrusion (MATE) (TC 2.A.66.1) family.</text>
</comment>
<evidence type="ECO:0000256" key="6">
    <source>
        <dbReference type="ARBA" id="ARBA00022449"/>
    </source>
</evidence>
<evidence type="ECO:0000256" key="1">
    <source>
        <dbReference type="ARBA" id="ARBA00003408"/>
    </source>
</evidence>
<dbReference type="PANTHER" id="PTHR43298:SF2">
    <property type="entry name" value="FMN_FAD EXPORTER YEEO-RELATED"/>
    <property type="match status" value="1"/>
</dbReference>
<proteinExistence type="inferred from homology"/>
<dbReference type="CDD" id="cd13138">
    <property type="entry name" value="MATE_yoeA_like"/>
    <property type="match status" value="1"/>
</dbReference>
<dbReference type="PIRSF" id="PIRSF006603">
    <property type="entry name" value="DinF"/>
    <property type="match status" value="1"/>
</dbReference>
<evidence type="ECO:0000256" key="9">
    <source>
        <dbReference type="ARBA" id="ARBA00022989"/>
    </source>
</evidence>
<dbReference type="InterPro" id="IPR002528">
    <property type="entry name" value="MATE_fam"/>
</dbReference>
<evidence type="ECO:0000313" key="15">
    <source>
        <dbReference type="Proteomes" id="UP001305815"/>
    </source>
</evidence>
<feature type="transmembrane region" description="Helical" evidence="13">
    <location>
        <begin position="386"/>
        <end position="405"/>
    </location>
</feature>
<keyword evidence="8 13" id="KW-0812">Transmembrane</keyword>
<evidence type="ECO:0000256" key="12">
    <source>
        <dbReference type="ARBA" id="ARBA00031636"/>
    </source>
</evidence>
<dbReference type="NCBIfam" id="TIGR00797">
    <property type="entry name" value="matE"/>
    <property type="match status" value="1"/>
</dbReference>
<dbReference type="PANTHER" id="PTHR43298">
    <property type="entry name" value="MULTIDRUG RESISTANCE PROTEIN NORM-RELATED"/>
    <property type="match status" value="1"/>
</dbReference>
<accession>A0ABM8I7N5</accession>
<feature type="transmembrane region" description="Helical" evidence="13">
    <location>
        <begin position="166"/>
        <end position="189"/>
    </location>
</feature>
<comment type="subcellular location">
    <subcellularLocation>
        <location evidence="2">Cell membrane</location>
        <topology evidence="2">Multi-pass membrane protein</topology>
    </subcellularLocation>
</comment>
<organism evidence="14 15">
    <name type="scientific">Claveliimonas bilis</name>
    <dbReference type="NCBI Taxonomy" id="3028070"/>
    <lineage>
        <taxon>Bacteria</taxon>
        <taxon>Bacillati</taxon>
        <taxon>Bacillota</taxon>
        <taxon>Clostridia</taxon>
        <taxon>Lachnospirales</taxon>
        <taxon>Lachnospiraceae</taxon>
        <taxon>Claveliimonas</taxon>
    </lineage>
</organism>
<evidence type="ECO:0000256" key="5">
    <source>
        <dbReference type="ARBA" id="ARBA00022448"/>
    </source>
</evidence>
<keyword evidence="6" id="KW-0050">Antiport</keyword>
<dbReference type="EMBL" id="AP027742">
    <property type="protein sequence ID" value="BDZ78074.1"/>
    <property type="molecule type" value="Genomic_DNA"/>
</dbReference>
<evidence type="ECO:0000313" key="14">
    <source>
        <dbReference type="EMBL" id="BDZ78074.1"/>
    </source>
</evidence>
<feature type="transmembrane region" description="Helical" evidence="13">
    <location>
        <begin position="97"/>
        <end position="123"/>
    </location>
</feature>
<feature type="transmembrane region" description="Helical" evidence="13">
    <location>
        <begin position="264"/>
        <end position="285"/>
    </location>
</feature>
<feature type="transmembrane region" description="Helical" evidence="13">
    <location>
        <begin position="195"/>
        <end position="217"/>
    </location>
</feature>
<evidence type="ECO:0000256" key="7">
    <source>
        <dbReference type="ARBA" id="ARBA00022475"/>
    </source>
</evidence>